<dbReference type="eggNOG" id="KOG0800">
    <property type="taxonomic scope" value="Eukaryota"/>
</dbReference>
<dbReference type="PANTHER" id="PTHR45768:SF16">
    <property type="entry name" value="E3 UBIQUITIN-PROTEIN LIGASE ATL4"/>
    <property type="match status" value="1"/>
</dbReference>
<dbReference type="AlphaFoldDB" id="A0A1U8B1H8"/>
<gene>
    <name evidence="16" type="primary">LOC104609860</name>
</gene>
<dbReference type="GO" id="GO:0008270">
    <property type="term" value="F:zinc ion binding"/>
    <property type="evidence" value="ECO:0007669"/>
    <property type="project" value="UniProtKB-KW"/>
</dbReference>
<protein>
    <recommendedName>
        <fullName evidence="4">RING-type E3 ubiquitin transferase</fullName>
        <ecNumber evidence="4">2.3.2.27</ecNumber>
    </recommendedName>
</protein>
<evidence type="ECO:0000256" key="1">
    <source>
        <dbReference type="ARBA" id="ARBA00000900"/>
    </source>
</evidence>
<evidence type="ECO:0000256" key="8">
    <source>
        <dbReference type="ARBA" id="ARBA00022771"/>
    </source>
</evidence>
<name>A0A1U8B1H8_NELNU</name>
<keyword evidence="12" id="KW-0472">Membrane</keyword>
<keyword evidence="15" id="KW-1185">Reference proteome</keyword>
<comment type="catalytic activity">
    <reaction evidence="1">
        <text>S-ubiquitinyl-[E2 ubiquitin-conjugating enzyme]-L-cysteine + [acceptor protein]-L-lysine = [E2 ubiquitin-conjugating enzyme]-L-cysteine + N(6)-ubiquitinyl-[acceptor protein]-L-lysine.</text>
        <dbReference type="EC" id="2.3.2.27"/>
    </reaction>
</comment>
<comment type="subcellular location">
    <subcellularLocation>
        <location evidence="2">Membrane</location>
        <topology evidence="2">Single-pass membrane protein</topology>
    </subcellularLocation>
</comment>
<accession>A0A1U8B1H8</accession>
<dbReference type="SMART" id="SM00184">
    <property type="entry name" value="RING"/>
    <property type="match status" value="1"/>
</dbReference>
<keyword evidence="9" id="KW-0833">Ubl conjugation pathway</keyword>
<keyword evidence="7" id="KW-0479">Metal-binding</keyword>
<dbReference type="EC" id="2.3.2.27" evidence="4"/>
<evidence type="ECO:0000259" key="14">
    <source>
        <dbReference type="PROSITE" id="PS50089"/>
    </source>
</evidence>
<dbReference type="GO" id="GO:0061630">
    <property type="term" value="F:ubiquitin protein ligase activity"/>
    <property type="evidence" value="ECO:0007669"/>
    <property type="project" value="UniProtKB-EC"/>
</dbReference>
<comment type="pathway">
    <text evidence="3">Protein modification; protein ubiquitination.</text>
</comment>
<evidence type="ECO:0000256" key="6">
    <source>
        <dbReference type="ARBA" id="ARBA00022692"/>
    </source>
</evidence>
<reference evidence="16" key="1">
    <citation type="submission" date="2025-08" db="UniProtKB">
        <authorList>
            <consortium name="RefSeq"/>
        </authorList>
    </citation>
    <scope>IDENTIFICATION</scope>
</reference>
<dbReference type="SUPFAM" id="SSF57850">
    <property type="entry name" value="RING/U-box"/>
    <property type="match status" value="1"/>
</dbReference>
<keyword evidence="6" id="KW-0812">Transmembrane</keyword>
<dbReference type="GO" id="GO:0016020">
    <property type="term" value="C:membrane"/>
    <property type="evidence" value="ECO:0007669"/>
    <property type="project" value="UniProtKB-SubCell"/>
</dbReference>
<evidence type="ECO:0000256" key="3">
    <source>
        <dbReference type="ARBA" id="ARBA00004906"/>
    </source>
</evidence>
<dbReference type="PROSITE" id="PS50089">
    <property type="entry name" value="ZF_RING_2"/>
    <property type="match status" value="1"/>
</dbReference>
<dbReference type="OMA" id="AMHRAPD"/>
<evidence type="ECO:0000256" key="10">
    <source>
        <dbReference type="ARBA" id="ARBA00022833"/>
    </source>
</evidence>
<evidence type="ECO:0000256" key="2">
    <source>
        <dbReference type="ARBA" id="ARBA00004167"/>
    </source>
</evidence>
<keyword evidence="11" id="KW-1133">Transmembrane helix</keyword>
<evidence type="ECO:0000256" key="13">
    <source>
        <dbReference type="ARBA" id="ARBA00024209"/>
    </source>
</evidence>
<evidence type="ECO:0000256" key="7">
    <source>
        <dbReference type="ARBA" id="ARBA00022723"/>
    </source>
</evidence>
<proteinExistence type="inferred from homology"/>
<dbReference type="PANTHER" id="PTHR45768">
    <property type="entry name" value="E3 UBIQUITIN-PROTEIN LIGASE RNF13-LIKE"/>
    <property type="match status" value="1"/>
</dbReference>
<dbReference type="Pfam" id="PF13639">
    <property type="entry name" value="zf-RING_2"/>
    <property type="match status" value="1"/>
</dbReference>
<dbReference type="FunCoup" id="A0A1U8B1H8">
    <property type="interactions" value="2"/>
</dbReference>
<keyword evidence="10" id="KW-0862">Zinc</keyword>
<feature type="domain" description="RING-type" evidence="14">
    <location>
        <begin position="136"/>
        <end position="178"/>
    </location>
</feature>
<dbReference type="GO" id="GO:0016567">
    <property type="term" value="P:protein ubiquitination"/>
    <property type="evidence" value="ECO:0000318"/>
    <property type="project" value="GO_Central"/>
</dbReference>
<sequence>MSRRLDIFIFAPLPSPPPPPPPLQDNVARTGEATFDQARSHGGGSSSSNVKPSFEILSLILAVVVLASLSLHLLLRCLKRSSSSDDAVLASAEPHPVSRVSNRQVSPANQSLIESLPLFSFDSVSGLRSSSFSPECAVCLSKFEPHDLLRRLPLCLHAFHSDCIDTWLASHQTCPLCRSAIHVSESELASKLSSLSARGDSFRIEIGSVSRDRTPTDHNASRRSYSMGEFNYVVEQECEVVVPPTHRRGASECISNVKEKDSGGGGREPPVNTPSLALALAHAPASAPAPAPLFTPAPPGSELAAEVAGGRAWLKDYVDRLASSASSSFSSRTLSLGHSGRFFSGSSSRRSEGFGGSSRRSDDGTAGFDGGNWDLEGNRVGEEISSFFRWLSGV</sequence>
<keyword evidence="5" id="KW-0808">Transferase</keyword>
<evidence type="ECO:0000256" key="5">
    <source>
        <dbReference type="ARBA" id="ARBA00022679"/>
    </source>
</evidence>
<dbReference type="OrthoDB" id="8062037at2759"/>
<dbReference type="KEGG" id="nnu:104609860"/>
<evidence type="ECO:0000313" key="15">
    <source>
        <dbReference type="Proteomes" id="UP000189703"/>
    </source>
</evidence>
<evidence type="ECO:0000256" key="4">
    <source>
        <dbReference type="ARBA" id="ARBA00012483"/>
    </source>
</evidence>
<dbReference type="GeneID" id="104609860"/>
<evidence type="ECO:0000256" key="9">
    <source>
        <dbReference type="ARBA" id="ARBA00022786"/>
    </source>
</evidence>
<comment type="similarity">
    <text evidence="13">Belongs to the RING-type zinc finger family. ATL subfamily.</text>
</comment>
<dbReference type="FunFam" id="3.30.40.10:FF:000187">
    <property type="entry name" value="E3 ubiquitin-protein ligase ATL6"/>
    <property type="match status" value="1"/>
</dbReference>
<dbReference type="CDD" id="cd16461">
    <property type="entry name" value="RING-H2_EL5-like"/>
    <property type="match status" value="1"/>
</dbReference>
<evidence type="ECO:0000256" key="11">
    <source>
        <dbReference type="ARBA" id="ARBA00022989"/>
    </source>
</evidence>
<dbReference type="Gene3D" id="3.30.40.10">
    <property type="entry name" value="Zinc/RING finger domain, C3HC4 (zinc finger)"/>
    <property type="match status" value="1"/>
</dbReference>
<dbReference type="InterPro" id="IPR013083">
    <property type="entry name" value="Znf_RING/FYVE/PHD"/>
</dbReference>
<dbReference type="InterPro" id="IPR001841">
    <property type="entry name" value="Znf_RING"/>
</dbReference>
<organism evidence="15 16">
    <name type="scientific">Nelumbo nucifera</name>
    <name type="common">Sacred lotus</name>
    <dbReference type="NCBI Taxonomy" id="4432"/>
    <lineage>
        <taxon>Eukaryota</taxon>
        <taxon>Viridiplantae</taxon>
        <taxon>Streptophyta</taxon>
        <taxon>Embryophyta</taxon>
        <taxon>Tracheophyta</taxon>
        <taxon>Spermatophyta</taxon>
        <taxon>Magnoliopsida</taxon>
        <taxon>Proteales</taxon>
        <taxon>Nelumbonaceae</taxon>
        <taxon>Nelumbo</taxon>
    </lineage>
</organism>
<evidence type="ECO:0000256" key="12">
    <source>
        <dbReference type="ARBA" id="ARBA00023136"/>
    </source>
</evidence>
<dbReference type="Proteomes" id="UP000189703">
    <property type="component" value="Unplaced"/>
</dbReference>
<dbReference type="RefSeq" id="XP_010274565.1">
    <property type="nucleotide sequence ID" value="XM_010276263.2"/>
</dbReference>
<evidence type="ECO:0000313" key="16">
    <source>
        <dbReference type="RefSeq" id="XP_010274565.1"/>
    </source>
</evidence>
<keyword evidence="8" id="KW-0863">Zinc-finger</keyword>